<dbReference type="InterPro" id="IPR014710">
    <property type="entry name" value="RmlC-like_jellyroll"/>
</dbReference>
<dbReference type="Pfam" id="PF20511">
    <property type="entry name" value="PMI_typeI_cat"/>
    <property type="match status" value="1"/>
</dbReference>
<dbReference type="SUPFAM" id="SSF51182">
    <property type="entry name" value="RmlC-like cupins"/>
    <property type="match status" value="1"/>
</dbReference>
<dbReference type="Proteomes" id="UP001500236">
    <property type="component" value="Unassembled WGS sequence"/>
</dbReference>
<dbReference type="PIRSF" id="PIRSF001480">
    <property type="entry name" value="Mannose-6-phosphate_isomerase"/>
    <property type="match status" value="1"/>
</dbReference>
<keyword evidence="5" id="KW-0479">Metal-binding</keyword>
<dbReference type="InterPro" id="IPR001250">
    <property type="entry name" value="Man6P_Isoase-1"/>
</dbReference>
<dbReference type="InterPro" id="IPR046457">
    <property type="entry name" value="PMI_typeI_cat"/>
</dbReference>
<dbReference type="PRINTS" id="PR00714">
    <property type="entry name" value="MAN6PISMRASE"/>
</dbReference>
<evidence type="ECO:0000256" key="5">
    <source>
        <dbReference type="ARBA" id="ARBA00022723"/>
    </source>
</evidence>
<sequence>MRHYAWGSATAFPRLFGMPADGPQAELWMGAHPAAPSEVLLDGARISLDHLPAHRPEMLGDLPELPFLFKVLAAEQPLSIQTHPTAERARAGYAAEEAAGVPLDSPSRRYVDAHHKPELVVAVEHFSALCGFRPGPEAAADVAAVADLLRTAGTGSEGPADTARVDEALNQLRTLLEAERLAEALELILRDAHGGFAQAADLVVPALKSVRPGSALCDGAADTLRRAGGAFPGDPGVIVTLLLNRVDLSPGEALYLPAGNLHAYLHGVAVEIMASSDNVLRGGLTAKPVDVDELLAVTTPAVLPLPWCTPEPVSERWHRYAPPCEEFRLDRLELDDGDTATWAPQDGPAVVLCLRGEVLLRSEASEIAVGAGESVLLTAGERAVLTSEGQSEVFVAAPGAVPSSAL</sequence>
<dbReference type="PANTHER" id="PTHR10309:SF0">
    <property type="entry name" value="MANNOSE-6-PHOSPHATE ISOMERASE"/>
    <property type="match status" value="1"/>
</dbReference>
<evidence type="ECO:0000256" key="4">
    <source>
        <dbReference type="ARBA" id="ARBA00011956"/>
    </source>
</evidence>
<evidence type="ECO:0000256" key="7">
    <source>
        <dbReference type="ARBA" id="ARBA00023235"/>
    </source>
</evidence>
<dbReference type="Gene3D" id="2.60.120.10">
    <property type="entry name" value="Jelly Rolls"/>
    <property type="match status" value="2"/>
</dbReference>
<reference evidence="10" key="1">
    <citation type="journal article" date="2019" name="Int. J. Syst. Evol. Microbiol.">
        <title>The Global Catalogue of Microorganisms (GCM) 10K type strain sequencing project: providing services to taxonomists for standard genome sequencing and annotation.</title>
        <authorList>
            <consortium name="The Broad Institute Genomics Platform"/>
            <consortium name="The Broad Institute Genome Sequencing Center for Infectious Disease"/>
            <person name="Wu L."/>
            <person name="Ma J."/>
        </authorList>
    </citation>
    <scope>NUCLEOTIDE SEQUENCE [LARGE SCALE GENOMIC DNA]</scope>
    <source>
        <strain evidence="10">JCM 14309</strain>
    </source>
</reference>
<evidence type="ECO:0000313" key="9">
    <source>
        <dbReference type="EMBL" id="GAA3074693.1"/>
    </source>
</evidence>
<dbReference type="InterPro" id="IPR016305">
    <property type="entry name" value="Mannose-6-P_Isomerase"/>
</dbReference>
<dbReference type="CDD" id="cd07011">
    <property type="entry name" value="cupin_PMI_type_I_N"/>
    <property type="match status" value="1"/>
</dbReference>
<evidence type="ECO:0000256" key="2">
    <source>
        <dbReference type="ARBA" id="ARBA00001947"/>
    </source>
</evidence>
<evidence type="ECO:0000256" key="1">
    <source>
        <dbReference type="ARBA" id="ARBA00000757"/>
    </source>
</evidence>
<evidence type="ECO:0000256" key="6">
    <source>
        <dbReference type="ARBA" id="ARBA00022833"/>
    </source>
</evidence>
<dbReference type="NCBIfam" id="TIGR00218">
    <property type="entry name" value="manA"/>
    <property type="match status" value="1"/>
</dbReference>
<gene>
    <name evidence="9" type="primary">manA</name>
    <name evidence="9" type="ORF">GCM10010529_28150</name>
</gene>
<dbReference type="EC" id="5.3.1.8" evidence="4"/>
<keyword evidence="6" id="KW-0862">Zinc</keyword>
<feature type="domain" description="Phosphomannose isomerase type I catalytic" evidence="8">
    <location>
        <begin position="1"/>
        <end position="134"/>
    </location>
</feature>
<dbReference type="InterPro" id="IPR011051">
    <property type="entry name" value="RmlC_Cupin_sf"/>
</dbReference>
<dbReference type="PANTHER" id="PTHR10309">
    <property type="entry name" value="MANNOSE-6-PHOSPHATE ISOMERASE"/>
    <property type="match status" value="1"/>
</dbReference>
<comment type="similarity">
    <text evidence="3">Belongs to the mannose-6-phosphate isomerase type 1 family.</text>
</comment>
<dbReference type="EMBL" id="BAAAVT010000023">
    <property type="protein sequence ID" value="GAA3074693.1"/>
    <property type="molecule type" value="Genomic_DNA"/>
</dbReference>
<evidence type="ECO:0000313" key="10">
    <source>
        <dbReference type="Proteomes" id="UP001500236"/>
    </source>
</evidence>
<evidence type="ECO:0000256" key="3">
    <source>
        <dbReference type="ARBA" id="ARBA00010772"/>
    </source>
</evidence>
<evidence type="ECO:0000259" key="8">
    <source>
        <dbReference type="Pfam" id="PF20511"/>
    </source>
</evidence>
<dbReference type="GO" id="GO:0016853">
    <property type="term" value="F:isomerase activity"/>
    <property type="evidence" value="ECO:0007669"/>
    <property type="project" value="UniProtKB-KW"/>
</dbReference>
<organism evidence="9 10">
    <name type="scientific">Nesterenkonia aethiopica</name>
    <dbReference type="NCBI Taxonomy" id="269144"/>
    <lineage>
        <taxon>Bacteria</taxon>
        <taxon>Bacillati</taxon>
        <taxon>Actinomycetota</taxon>
        <taxon>Actinomycetes</taxon>
        <taxon>Micrococcales</taxon>
        <taxon>Micrococcaceae</taxon>
        <taxon>Nesterenkonia</taxon>
    </lineage>
</organism>
<comment type="cofactor">
    <cofactor evidence="2">
        <name>Zn(2+)</name>
        <dbReference type="ChEBI" id="CHEBI:29105"/>
    </cofactor>
</comment>
<comment type="catalytic activity">
    <reaction evidence="1">
        <text>D-mannose 6-phosphate = D-fructose 6-phosphate</text>
        <dbReference type="Rhea" id="RHEA:12356"/>
        <dbReference type="ChEBI" id="CHEBI:58735"/>
        <dbReference type="ChEBI" id="CHEBI:61527"/>
        <dbReference type="EC" id="5.3.1.8"/>
    </reaction>
</comment>
<proteinExistence type="inferred from homology"/>
<accession>A0ABP6M5U6</accession>
<dbReference type="Gene3D" id="1.10.441.10">
    <property type="entry name" value="Phosphomannose Isomerase, domain 2"/>
    <property type="match status" value="1"/>
</dbReference>
<comment type="caution">
    <text evidence="9">The sequence shown here is derived from an EMBL/GenBank/DDBJ whole genome shotgun (WGS) entry which is preliminary data.</text>
</comment>
<keyword evidence="7 9" id="KW-0413">Isomerase</keyword>
<keyword evidence="10" id="KW-1185">Reference proteome</keyword>
<protein>
    <recommendedName>
        <fullName evidence="4">mannose-6-phosphate isomerase</fullName>
        <ecNumber evidence="4">5.3.1.8</ecNumber>
    </recommendedName>
</protein>
<name>A0ABP6M5U6_9MICC</name>